<dbReference type="STRING" id="656914.SAMN00017405_0991"/>
<dbReference type="RefSeq" id="WP_084052237.1">
    <property type="nucleotide sequence ID" value="NZ_FWWT01000008.1"/>
</dbReference>
<dbReference type="OrthoDB" id="5066079at2"/>
<evidence type="ECO:0000313" key="2">
    <source>
        <dbReference type="EMBL" id="SMB82975.1"/>
    </source>
</evidence>
<name>A0A1W1UPC0_DESTI</name>
<proteinExistence type="predicted"/>
<dbReference type="EMBL" id="FWWT01000008">
    <property type="protein sequence ID" value="SMB82975.1"/>
    <property type="molecule type" value="Genomic_DNA"/>
</dbReference>
<protein>
    <submittedName>
        <fullName evidence="2">Uracil DNA glycosylase superfamily protein</fullName>
    </submittedName>
</protein>
<evidence type="ECO:0000259" key="1">
    <source>
        <dbReference type="Pfam" id="PF03167"/>
    </source>
</evidence>
<dbReference type="InterPro" id="IPR005122">
    <property type="entry name" value="Uracil-DNA_glycosylase-like"/>
</dbReference>
<accession>A0A1W1UPC0</accession>
<dbReference type="Pfam" id="PF03167">
    <property type="entry name" value="UDG"/>
    <property type="match status" value="1"/>
</dbReference>
<dbReference type="Proteomes" id="UP000192731">
    <property type="component" value="Unassembled WGS sequence"/>
</dbReference>
<feature type="domain" description="Uracil-DNA glycosylase-like" evidence="1">
    <location>
        <begin position="28"/>
        <end position="196"/>
    </location>
</feature>
<evidence type="ECO:0000313" key="3">
    <source>
        <dbReference type="Proteomes" id="UP000192731"/>
    </source>
</evidence>
<organism evidence="2 3">
    <name type="scientific">Desulfonispora thiosulfatigenes DSM 11270</name>
    <dbReference type="NCBI Taxonomy" id="656914"/>
    <lineage>
        <taxon>Bacteria</taxon>
        <taxon>Bacillati</taxon>
        <taxon>Bacillota</taxon>
        <taxon>Clostridia</taxon>
        <taxon>Eubacteriales</taxon>
        <taxon>Peptococcaceae</taxon>
        <taxon>Desulfonispora</taxon>
    </lineage>
</organism>
<sequence length="206" mass="24148">MDKLSKDLDYLHEYFSVQGVNLAIAEYIFILESPHVEELKYKLPVAGSSGKMMTKHLFPEEYKKKPLPLGLFLDSESGENEKVQKIGITNICEIPMQKLAYPEDVQEKYQQILSILERLRKNVKRLSDKELIIKEILLTKFKIKIQSVQKDTLLIPCGKTAEYYLKQMINEKDWNIIWEVPHPSYGSWSKKKYQTKIKELKKLVNL</sequence>
<keyword evidence="3" id="KW-1185">Reference proteome</keyword>
<dbReference type="AlphaFoldDB" id="A0A1W1UPC0"/>
<reference evidence="2 3" key="1">
    <citation type="submission" date="2017-04" db="EMBL/GenBank/DDBJ databases">
        <authorList>
            <person name="Afonso C.L."/>
            <person name="Miller P.J."/>
            <person name="Scott M.A."/>
            <person name="Spackman E."/>
            <person name="Goraichik I."/>
            <person name="Dimitrov K.M."/>
            <person name="Suarez D.L."/>
            <person name="Swayne D.E."/>
        </authorList>
    </citation>
    <scope>NUCLEOTIDE SEQUENCE [LARGE SCALE GENOMIC DNA]</scope>
    <source>
        <strain evidence="2 3">DSM 11270</strain>
    </source>
</reference>
<gene>
    <name evidence="2" type="ORF">SAMN00017405_0991</name>
</gene>